<dbReference type="Proteomes" id="UP000645217">
    <property type="component" value="Unassembled WGS sequence"/>
</dbReference>
<dbReference type="AlphaFoldDB" id="A0A917VF73"/>
<keyword evidence="3" id="KW-1185">Reference proteome</keyword>
<name>A0A917VF73_9ACTN</name>
<feature type="region of interest" description="Disordered" evidence="1">
    <location>
        <begin position="43"/>
        <end position="66"/>
    </location>
</feature>
<evidence type="ECO:0000313" key="3">
    <source>
        <dbReference type="Proteomes" id="UP000645217"/>
    </source>
</evidence>
<sequence>MAAPRSEVRTVTGLSVSLLMQVTVSLRRPPKWDNYDRGIGCDEVGADGREAGGPCTRAPDRRSSNL</sequence>
<protein>
    <submittedName>
        <fullName evidence="2">Uncharacterized protein</fullName>
    </submittedName>
</protein>
<proteinExistence type="predicted"/>
<evidence type="ECO:0000256" key="1">
    <source>
        <dbReference type="SAM" id="MobiDB-lite"/>
    </source>
</evidence>
<reference evidence="2" key="1">
    <citation type="journal article" date="2014" name="Int. J. Syst. Evol. Microbiol.">
        <title>Complete genome sequence of Corynebacterium casei LMG S-19264T (=DSM 44701T), isolated from a smear-ripened cheese.</title>
        <authorList>
            <consortium name="US DOE Joint Genome Institute (JGI-PGF)"/>
            <person name="Walter F."/>
            <person name="Albersmeier A."/>
            <person name="Kalinowski J."/>
            <person name="Ruckert C."/>
        </authorList>
    </citation>
    <scope>NUCLEOTIDE SEQUENCE</scope>
    <source>
        <strain evidence="2">JCM 13064</strain>
    </source>
</reference>
<organism evidence="2 3">
    <name type="scientific">Sphaerisporangium melleum</name>
    <dbReference type="NCBI Taxonomy" id="321316"/>
    <lineage>
        <taxon>Bacteria</taxon>
        <taxon>Bacillati</taxon>
        <taxon>Actinomycetota</taxon>
        <taxon>Actinomycetes</taxon>
        <taxon>Streptosporangiales</taxon>
        <taxon>Streptosporangiaceae</taxon>
        <taxon>Sphaerisporangium</taxon>
    </lineage>
</organism>
<comment type="caution">
    <text evidence="2">The sequence shown here is derived from an EMBL/GenBank/DDBJ whole genome shotgun (WGS) entry which is preliminary data.</text>
</comment>
<gene>
    <name evidence="2" type="ORF">GCM10007964_09480</name>
</gene>
<reference evidence="2" key="2">
    <citation type="submission" date="2020-09" db="EMBL/GenBank/DDBJ databases">
        <authorList>
            <person name="Sun Q."/>
            <person name="Ohkuma M."/>
        </authorList>
    </citation>
    <scope>NUCLEOTIDE SEQUENCE</scope>
    <source>
        <strain evidence="2">JCM 13064</strain>
    </source>
</reference>
<accession>A0A917VF73</accession>
<dbReference type="EMBL" id="BMNT01000004">
    <property type="protein sequence ID" value="GGK68636.1"/>
    <property type="molecule type" value="Genomic_DNA"/>
</dbReference>
<evidence type="ECO:0000313" key="2">
    <source>
        <dbReference type="EMBL" id="GGK68636.1"/>
    </source>
</evidence>